<keyword evidence="6 7" id="KW-0472">Membrane</keyword>
<sequence length="467" mass="49980">MTEASEKKEDKNSLVEGPVLPIISRLAMPMIFGIVAVFSISLVDTYFVGKLGTAQLAALSFTFPVTMAIASLSSGLGAGASSVVSRAIGADNRSHAKRLSTDSLLLASLLVVLISAIGYFTITPLFKLLGASGDVLKYIIQYMEIWYISMPFLVIPIVANAIIRSVGNALWPSIIMFFAAAVNIALTPVLIFGFGPIPAMNIEGAAISTMIARIVTFILALYVAIYREEIIQVSKPEYQVFIDSCKSVLKIALPAGAGSVINPIGIGIVTAIIAGYGDDTVAAFGVATRIESFACIPMLALSASIGPIAGQNWGAGNKHRVIQTLKYCYLICVLWSLVIIALFYGFADQFSSLLASSESVAAKSTDYLYIVAVSLVGYGWIIVSSAAFNSLGKSVTGFNYYAVRTFALYVPLSLAASIWFDEKWVYIAIAIANLVSGFLVAGYTLLWLKKAKQEDCHPDWTLNLLSS</sequence>
<evidence type="ECO:0000256" key="2">
    <source>
        <dbReference type="ARBA" id="ARBA00022448"/>
    </source>
</evidence>
<dbReference type="PIRSF" id="PIRSF006603">
    <property type="entry name" value="DinF"/>
    <property type="match status" value="1"/>
</dbReference>
<dbReference type="AlphaFoldDB" id="G4QIJ7"/>
<keyword evidence="9" id="KW-1185">Reference proteome</keyword>
<evidence type="ECO:0000256" key="5">
    <source>
        <dbReference type="ARBA" id="ARBA00022989"/>
    </source>
</evidence>
<reference evidence="8 9" key="1">
    <citation type="journal article" date="2011" name="J. Bacteriol.">
        <title>Complete genome sequence of seawater bacterium Glaciecola nitratireducens FR1064T.</title>
        <authorList>
            <person name="Bian F."/>
            <person name="Qin Q.L."/>
            <person name="Xie B.B."/>
            <person name="Shu Y.L."/>
            <person name="Zhang X.Y."/>
            <person name="Yu Y."/>
            <person name="Chen B."/>
            <person name="Chen X.L."/>
            <person name="Zhou B.C."/>
            <person name="Zhang Y.Z."/>
        </authorList>
    </citation>
    <scope>NUCLEOTIDE SEQUENCE [LARGE SCALE GENOMIC DNA]</scope>
    <source>
        <strain evidence="9">JCM 12485 / KCTC 12276 / FR1064</strain>
    </source>
</reference>
<evidence type="ECO:0000256" key="4">
    <source>
        <dbReference type="ARBA" id="ARBA00022692"/>
    </source>
</evidence>
<keyword evidence="4 7" id="KW-0812">Transmembrane</keyword>
<keyword evidence="2" id="KW-0813">Transport</keyword>
<dbReference type="InterPro" id="IPR002528">
    <property type="entry name" value="MATE_fam"/>
</dbReference>
<evidence type="ECO:0000256" key="1">
    <source>
        <dbReference type="ARBA" id="ARBA00004429"/>
    </source>
</evidence>
<accession>G4QIJ7</accession>
<keyword evidence="3" id="KW-1003">Cell membrane</keyword>
<feature type="transmembrane region" description="Helical" evidence="7">
    <location>
        <begin position="30"/>
        <end position="49"/>
    </location>
</feature>
<feature type="transmembrane region" description="Helical" evidence="7">
    <location>
        <begin position="175"/>
        <end position="199"/>
    </location>
</feature>
<dbReference type="PANTHER" id="PTHR43549:SF3">
    <property type="entry name" value="MULTIDRUG RESISTANCE PROTEIN YPNP-RELATED"/>
    <property type="match status" value="1"/>
</dbReference>
<dbReference type="GO" id="GO:0042910">
    <property type="term" value="F:xenobiotic transmembrane transporter activity"/>
    <property type="evidence" value="ECO:0007669"/>
    <property type="project" value="InterPro"/>
</dbReference>
<name>G4QIJ7_GLANF</name>
<dbReference type="InterPro" id="IPR052031">
    <property type="entry name" value="Membrane_Transporter-Flippase"/>
</dbReference>
<organism evidence="8 9">
    <name type="scientific">Glaciecola nitratireducens (strain JCM 12485 / KCTC 12276 / FR1064)</name>
    <dbReference type="NCBI Taxonomy" id="1085623"/>
    <lineage>
        <taxon>Bacteria</taxon>
        <taxon>Pseudomonadati</taxon>
        <taxon>Pseudomonadota</taxon>
        <taxon>Gammaproteobacteria</taxon>
        <taxon>Alteromonadales</taxon>
        <taxon>Alteromonadaceae</taxon>
        <taxon>Brumicola</taxon>
    </lineage>
</organism>
<dbReference type="KEGG" id="gni:GNIT_3057"/>
<dbReference type="eggNOG" id="COG0534">
    <property type="taxonomic scope" value="Bacteria"/>
</dbReference>
<dbReference type="GO" id="GO:0005886">
    <property type="term" value="C:plasma membrane"/>
    <property type="evidence" value="ECO:0007669"/>
    <property type="project" value="UniProtKB-SubCell"/>
</dbReference>
<evidence type="ECO:0000313" key="8">
    <source>
        <dbReference type="EMBL" id="AEP31152.1"/>
    </source>
</evidence>
<feature type="transmembrane region" description="Helical" evidence="7">
    <location>
        <begin position="145"/>
        <end position="163"/>
    </location>
</feature>
<proteinExistence type="predicted"/>
<feature type="transmembrane region" description="Helical" evidence="7">
    <location>
        <begin position="327"/>
        <end position="347"/>
    </location>
</feature>
<evidence type="ECO:0000256" key="6">
    <source>
        <dbReference type="ARBA" id="ARBA00023136"/>
    </source>
</evidence>
<dbReference type="NCBIfam" id="TIGR00797">
    <property type="entry name" value="matE"/>
    <property type="match status" value="1"/>
</dbReference>
<dbReference type="Pfam" id="PF01554">
    <property type="entry name" value="MatE"/>
    <property type="match status" value="2"/>
</dbReference>
<dbReference type="Proteomes" id="UP000009282">
    <property type="component" value="Chromosome"/>
</dbReference>
<protein>
    <submittedName>
        <fullName evidence="8">MATE efflux family protein</fullName>
    </submittedName>
</protein>
<feature type="transmembrane region" description="Helical" evidence="7">
    <location>
        <begin position="426"/>
        <end position="448"/>
    </location>
</feature>
<gene>
    <name evidence="8" type="ordered locus">GNIT_3057</name>
</gene>
<keyword evidence="5 7" id="KW-1133">Transmembrane helix</keyword>
<evidence type="ECO:0000256" key="3">
    <source>
        <dbReference type="ARBA" id="ARBA00022475"/>
    </source>
</evidence>
<feature type="transmembrane region" description="Helical" evidence="7">
    <location>
        <begin position="400"/>
        <end position="420"/>
    </location>
</feature>
<feature type="transmembrane region" description="Helical" evidence="7">
    <location>
        <begin position="367"/>
        <end position="388"/>
    </location>
</feature>
<dbReference type="STRING" id="1085623.GNIT_3057"/>
<feature type="transmembrane region" description="Helical" evidence="7">
    <location>
        <begin position="104"/>
        <end position="125"/>
    </location>
</feature>
<evidence type="ECO:0000256" key="7">
    <source>
        <dbReference type="SAM" id="Phobius"/>
    </source>
</evidence>
<dbReference type="GO" id="GO:0015297">
    <property type="term" value="F:antiporter activity"/>
    <property type="evidence" value="ECO:0007669"/>
    <property type="project" value="InterPro"/>
</dbReference>
<feature type="transmembrane region" description="Helical" evidence="7">
    <location>
        <begin position="205"/>
        <end position="225"/>
    </location>
</feature>
<comment type="subcellular location">
    <subcellularLocation>
        <location evidence="1">Cell inner membrane</location>
        <topology evidence="1">Multi-pass membrane protein</topology>
    </subcellularLocation>
</comment>
<dbReference type="HOGENOM" id="CLU_012893_0_1_6"/>
<evidence type="ECO:0000313" key="9">
    <source>
        <dbReference type="Proteomes" id="UP000009282"/>
    </source>
</evidence>
<dbReference type="InterPro" id="IPR048279">
    <property type="entry name" value="MdtK-like"/>
</dbReference>
<dbReference type="PANTHER" id="PTHR43549">
    <property type="entry name" value="MULTIDRUG RESISTANCE PROTEIN YPNP-RELATED"/>
    <property type="match status" value="1"/>
</dbReference>
<feature type="transmembrane region" description="Helical" evidence="7">
    <location>
        <begin position="61"/>
        <end position="84"/>
    </location>
</feature>
<dbReference type="RefSeq" id="WP_014110023.1">
    <property type="nucleotide sequence ID" value="NC_016041.1"/>
</dbReference>
<dbReference type="EMBL" id="CP003060">
    <property type="protein sequence ID" value="AEP31152.1"/>
    <property type="molecule type" value="Genomic_DNA"/>
</dbReference>